<dbReference type="GO" id="GO:0000160">
    <property type="term" value="P:phosphorelay signal transduction system"/>
    <property type="evidence" value="ECO:0007669"/>
    <property type="project" value="InterPro"/>
</dbReference>
<dbReference type="SMART" id="SM00421">
    <property type="entry name" value="HTH_LUXR"/>
    <property type="match status" value="1"/>
</dbReference>
<evidence type="ECO:0000256" key="1">
    <source>
        <dbReference type="ARBA" id="ARBA00022553"/>
    </source>
</evidence>
<evidence type="ECO:0000256" key="3">
    <source>
        <dbReference type="PROSITE-ProRule" id="PRU00169"/>
    </source>
</evidence>
<dbReference type="PRINTS" id="PR00038">
    <property type="entry name" value="HTHLUXR"/>
</dbReference>
<organism evidence="6 7">
    <name type="scientific">Streptomyces hainanensis</name>
    <dbReference type="NCBI Taxonomy" id="402648"/>
    <lineage>
        <taxon>Bacteria</taxon>
        <taxon>Bacillati</taxon>
        <taxon>Actinomycetota</taxon>
        <taxon>Actinomycetes</taxon>
        <taxon>Kitasatosporales</taxon>
        <taxon>Streptomycetaceae</taxon>
        <taxon>Streptomyces</taxon>
    </lineage>
</organism>
<dbReference type="CDD" id="cd17535">
    <property type="entry name" value="REC_NarL-like"/>
    <property type="match status" value="1"/>
</dbReference>
<dbReference type="CDD" id="cd06170">
    <property type="entry name" value="LuxR_C_like"/>
    <property type="match status" value="1"/>
</dbReference>
<dbReference type="RefSeq" id="WP_132819178.1">
    <property type="nucleotide sequence ID" value="NZ_SMKI01000188.1"/>
</dbReference>
<dbReference type="SUPFAM" id="SSF52172">
    <property type="entry name" value="CheY-like"/>
    <property type="match status" value="1"/>
</dbReference>
<dbReference type="Pfam" id="PF00196">
    <property type="entry name" value="GerE"/>
    <property type="match status" value="1"/>
</dbReference>
<keyword evidence="7" id="KW-1185">Reference proteome</keyword>
<proteinExistence type="predicted"/>
<dbReference type="SMART" id="SM00448">
    <property type="entry name" value="REC"/>
    <property type="match status" value="1"/>
</dbReference>
<gene>
    <name evidence="6" type="ORF">E1283_18445</name>
</gene>
<dbReference type="PROSITE" id="PS50110">
    <property type="entry name" value="RESPONSE_REGULATORY"/>
    <property type="match status" value="1"/>
</dbReference>
<dbReference type="PANTHER" id="PTHR43214">
    <property type="entry name" value="TWO-COMPONENT RESPONSE REGULATOR"/>
    <property type="match status" value="1"/>
</dbReference>
<dbReference type="InterPro" id="IPR011006">
    <property type="entry name" value="CheY-like_superfamily"/>
</dbReference>
<dbReference type="AlphaFoldDB" id="A0A4R4TDN9"/>
<dbReference type="EMBL" id="SMKI01000188">
    <property type="protein sequence ID" value="TDC73694.1"/>
    <property type="molecule type" value="Genomic_DNA"/>
</dbReference>
<dbReference type="SUPFAM" id="SSF46894">
    <property type="entry name" value="C-terminal effector domain of the bipartite response regulators"/>
    <property type="match status" value="1"/>
</dbReference>
<comment type="caution">
    <text evidence="6">The sequence shown here is derived from an EMBL/GenBank/DDBJ whole genome shotgun (WGS) entry which is preliminary data.</text>
</comment>
<keyword evidence="1 3" id="KW-0597">Phosphoprotein</keyword>
<feature type="domain" description="Response regulatory" evidence="5">
    <location>
        <begin position="8"/>
        <end position="124"/>
    </location>
</feature>
<evidence type="ECO:0000313" key="6">
    <source>
        <dbReference type="EMBL" id="TDC73694.1"/>
    </source>
</evidence>
<keyword evidence="2" id="KW-0238">DNA-binding</keyword>
<sequence length="216" mass="23299">MISPDPIRIVVADDHTLLRETLCETLLVEEDFAVCGVAGTGEEVIAVTGATRPDIVLLDLGMPQHDPLDTVARLHRVSPRPKVIVLTVHDRADLVRRLIDAGVASYLSKHVSRKYLVTTIRSAHEGQGVTIAVPGGFTVGGGGEQSIVLSPRELEVLSLVADALSNRQIASRLTITEGTVKRHLRNVFEKLGASSRMEAVRTAREAALISPESSYL</sequence>
<dbReference type="InterPro" id="IPR058245">
    <property type="entry name" value="NreC/VraR/RcsB-like_REC"/>
</dbReference>
<protein>
    <submittedName>
        <fullName evidence="6">Response regulator transcription factor</fullName>
    </submittedName>
</protein>
<evidence type="ECO:0000313" key="7">
    <source>
        <dbReference type="Proteomes" id="UP000295345"/>
    </source>
</evidence>
<dbReference type="InterPro" id="IPR016032">
    <property type="entry name" value="Sig_transdc_resp-reg_C-effctor"/>
</dbReference>
<accession>A0A4R4TDN9</accession>
<evidence type="ECO:0000259" key="4">
    <source>
        <dbReference type="PROSITE" id="PS50043"/>
    </source>
</evidence>
<dbReference type="Gene3D" id="3.40.50.2300">
    <property type="match status" value="1"/>
</dbReference>
<dbReference type="InterPro" id="IPR039420">
    <property type="entry name" value="WalR-like"/>
</dbReference>
<dbReference type="Pfam" id="PF00072">
    <property type="entry name" value="Response_reg"/>
    <property type="match status" value="1"/>
</dbReference>
<feature type="modified residue" description="4-aspartylphosphate" evidence="3">
    <location>
        <position position="59"/>
    </location>
</feature>
<dbReference type="PANTHER" id="PTHR43214:SF42">
    <property type="entry name" value="TRANSCRIPTIONAL REGULATORY PROTEIN DESR"/>
    <property type="match status" value="1"/>
</dbReference>
<reference evidence="6 7" key="1">
    <citation type="submission" date="2019-03" db="EMBL/GenBank/DDBJ databases">
        <title>Draft genome sequences of novel Actinobacteria.</title>
        <authorList>
            <person name="Sahin N."/>
            <person name="Ay H."/>
            <person name="Saygin H."/>
        </authorList>
    </citation>
    <scope>NUCLEOTIDE SEQUENCE [LARGE SCALE GENOMIC DNA]</scope>
    <source>
        <strain evidence="6 7">DSM 41900</strain>
    </source>
</reference>
<name>A0A4R4TDN9_9ACTN</name>
<dbReference type="GO" id="GO:0003677">
    <property type="term" value="F:DNA binding"/>
    <property type="evidence" value="ECO:0007669"/>
    <property type="project" value="UniProtKB-KW"/>
</dbReference>
<dbReference type="Proteomes" id="UP000295345">
    <property type="component" value="Unassembled WGS sequence"/>
</dbReference>
<evidence type="ECO:0000256" key="2">
    <source>
        <dbReference type="ARBA" id="ARBA00023125"/>
    </source>
</evidence>
<dbReference type="OrthoDB" id="9808843at2"/>
<dbReference type="InterPro" id="IPR001789">
    <property type="entry name" value="Sig_transdc_resp-reg_receiver"/>
</dbReference>
<dbReference type="GO" id="GO:0006355">
    <property type="term" value="P:regulation of DNA-templated transcription"/>
    <property type="evidence" value="ECO:0007669"/>
    <property type="project" value="InterPro"/>
</dbReference>
<dbReference type="InterPro" id="IPR000792">
    <property type="entry name" value="Tscrpt_reg_LuxR_C"/>
</dbReference>
<dbReference type="PROSITE" id="PS50043">
    <property type="entry name" value="HTH_LUXR_2"/>
    <property type="match status" value="1"/>
</dbReference>
<evidence type="ECO:0000259" key="5">
    <source>
        <dbReference type="PROSITE" id="PS50110"/>
    </source>
</evidence>
<feature type="domain" description="HTH luxR-type" evidence="4">
    <location>
        <begin position="142"/>
        <end position="207"/>
    </location>
</feature>